<protein>
    <submittedName>
        <fullName evidence="1">Uncharacterized protein</fullName>
    </submittedName>
</protein>
<reference evidence="1 2" key="1">
    <citation type="submission" date="2024-02" db="EMBL/GenBank/DDBJ databases">
        <title>High-quality chromosome-scale genome assembly of Pensacola bahiagrass (Paspalum notatum Flugge var. saurae).</title>
        <authorList>
            <person name="Vega J.M."/>
            <person name="Podio M."/>
            <person name="Orjuela J."/>
            <person name="Siena L.A."/>
            <person name="Pessino S.C."/>
            <person name="Combes M.C."/>
            <person name="Mariac C."/>
            <person name="Albertini E."/>
            <person name="Pupilli F."/>
            <person name="Ortiz J.P.A."/>
            <person name="Leblanc O."/>
        </authorList>
    </citation>
    <scope>NUCLEOTIDE SEQUENCE [LARGE SCALE GENOMIC DNA]</scope>
    <source>
        <strain evidence="1">R1</strain>
        <tissue evidence="1">Leaf</tissue>
    </source>
</reference>
<accession>A0AAQ3UN82</accession>
<evidence type="ECO:0000313" key="2">
    <source>
        <dbReference type="Proteomes" id="UP001341281"/>
    </source>
</evidence>
<gene>
    <name evidence="1" type="ORF">U9M48_039090</name>
</gene>
<organism evidence="1 2">
    <name type="scientific">Paspalum notatum var. saurae</name>
    <dbReference type="NCBI Taxonomy" id="547442"/>
    <lineage>
        <taxon>Eukaryota</taxon>
        <taxon>Viridiplantae</taxon>
        <taxon>Streptophyta</taxon>
        <taxon>Embryophyta</taxon>
        <taxon>Tracheophyta</taxon>
        <taxon>Spermatophyta</taxon>
        <taxon>Magnoliopsida</taxon>
        <taxon>Liliopsida</taxon>
        <taxon>Poales</taxon>
        <taxon>Poaceae</taxon>
        <taxon>PACMAD clade</taxon>
        <taxon>Panicoideae</taxon>
        <taxon>Andropogonodae</taxon>
        <taxon>Paspaleae</taxon>
        <taxon>Paspalinae</taxon>
        <taxon>Paspalum</taxon>
    </lineage>
</organism>
<name>A0AAQ3UN82_PASNO</name>
<evidence type="ECO:0000313" key="1">
    <source>
        <dbReference type="EMBL" id="WVZ93077.1"/>
    </source>
</evidence>
<proteinExistence type="predicted"/>
<dbReference type="EMBL" id="CP144753">
    <property type="protein sequence ID" value="WVZ93077.1"/>
    <property type="molecule type" value="Genomic_DNA"/>
</dbReference>
<dbReference type="AlphaFoldDB" id="A0AAQ3UN82"/>
<dbReference type="Proteomes" id="UP001341281">
    <property type="component" value="Chromosome 09"/>
</dbReference>
<sequence>MECSFSKWFFLANSLPDLGDELPGIIQLCPFAQASLQMG</sequence>
<keyword evidence="2" id="KW-1185">Reference proteome</keyword>